<organism evidence="2 3">
    <name type="scientific">Pseudomonas tremae</name>
    <dbReference type="NCBI Taxonomy" id="200454"/>
    <lineage>
        <taxon>Bacteria</taxon>
        <taxon>Pseudomonadati</taxon>
        <taxon>Pseudomonadota</taxon>
        <taxon>Gammaproteobacteria</taxon>
        <taxon>Pseudomonadales</taxon>
        <taxon>Pseudomonadaceae</taxon>
        <taxon>Pseudomonas</taxon>
    </lineage>
</organism>
<protein>
    <submittedName>
        <fullName evidence="2">Uncharacterized protein</fullName>
    </submittedName>
</protein>
<accession>A0AA40P1F1</accession>
<evidence type="ECO:0000313" key="3">
    <source>
        <dbReference type="Proteomes" id="UP000050523"/>
    </source>
</evidence>
<evidence type="ECO:0000313" key="2">
    <source>
        <dbReference type="EMBL" id="KPY92145.1"/>
    </source>
</evidence>
<dbReference type="AlphaFoldDB" id="A0AA40P1F1"/>
<feature type="region of interest" description="Disordered" evidence="1">
    <location>
        <begin position="1"/>
        <end position="24"/>
    </location>
</feature>
<proteinExistence type="predicted"/>
<name>A0AA40P1F1_9PSED</name>
<dbReference type="RefSeq" id="WP_054998259.1">
    <property type="nucleotide sequence ID" value="NZ_LJRO01000458.1"/>
</dbReference>
<comment type="caution">
    <text evidence="2">The sequence shown here is derived from an EMBL/GenBank/DDBJ whole genome shotgun (WGS) entry which is preliminary data.</text>
</comment>
<reference evidence="2 3" key="1">
    <citation type="submission" date="2015-09" db="EMBL/GenBank/DDBJ databases">
        <title>Genome announcement of multiple Pseudomonas syringae strains.</title>
        <authorList>
            <person name="Thakur S."/>
            <person name="Wang P.W."/>
            <person name="Gong Y."/>
            <person name="Weir B.S."/>
            <person name="Guttman D.S."/>
        </authorList>
    </citation>
    <scope>NUCLEOTIDE SEQUENCE [LARGE SCALE GENOMIC DNA]</scope>
    <source>
        <strain evidence="2 3">ICMP9151</strain>
    </source>
</reference>
<feature type="compositionally biased region" description="Polar residues" evidence="1">
    <location>
        <begin position="1"/>
        <end position="16"/>
    </location>
</feature>
<sequence>MSQIISTARKTKSPQGDSEVASPIEKRESRLLSKFQSLGYLLSWVDDMAKDESDIGGSITALFSFDAEVAALGFDRYDPVHILTAPSWKIRMYAAWCVLGGVERTIAAQLDYTEVHNYWPNADFCDPAWDEEVRQWAATVTSYDEPSEFKIGEIAGYPPRPKLIFKI</sequence>
<gene>
    <name evidence="2" type="ORF">ALO43_03453</name>
</gene>
<evidence type="ECO:0000256" key="1">
    <source>
        <dbReference type="SAM" id="MobiDB-lite"/>
    </source>
</evidence>
<dbReference type="Proteomes" id="UP000050523">
    <property type="component" value="Unassembled WGS sequence"/>
</dbReference>
<dbReference type="EMBL" id="LJRO01000458">
    <property type="protein sequence ID" value="KPY92145.1"/>
    <property type="molecule type" value="Genomic_DNA"/>
</dbReference>